<evidence type="ECO:0000313" key="3">
    <source>
        <dbReference type="EMBL" id="KAF5373412.1"/>
    </source>
</evidence>
<name>A0A8H5GYQ6_9AGAR</name>
<dbReference type="AlphaFoldDB" id="A0A8H5GYQ6"/>
<dbReference type="OrthoDB" id="3254930at2759"/>
<reference evidence="3 4" key="1">
    <citation type="journal article" date="2020" name="ISME J.">
        <title>Uncovering the hidden diversity of litter-decomposition mechanisms in mushroom-forming fungi.</title>
        <authorList>
            <person name="Floudas D."/>
            <person name="Bentzer J."/>
            <person name="Ahren D."/>
            <person name="Johansson T."/>
            <person name="Persson P."/>
            <person name="Tunlid A."/>
        </authorList>
    </citation>
    <scope>NUCLEOTIDE SEQUENCE [LARGE SCALE GENOMIC DNA]</scope>
    <source>
        <strain evidence="3 4">CBS 661.87</strain>
    </source>
</reference>
<dbReference type="InterPro" id="IPR046700">
    <property type="entry name" value="DUF6570"/>
</dbReference>
<gene>
    <name evidence="3" type="ORF">D9615_009475</name>
</gene>
<evidence type="ECO:0000313" key="4">
    <source>
        <dbReference type="Proteomes" id="UP000565441"/>
    </source>
</evidence>
<organism evidence="3 4">
    <name type="scientific">Tricholomella constricta</name>
    <dbReference type="NCBI Taxonomy" id="117010"/>
    <lineage>
        <taxon>Eukaryota</taxon>
        <taxon>Fungi</taxon>
        <taxon>Dikarya</taxon>
        <taxon>Basidiomycota</taxon>
        <taxon>Agaricomycotina</taxon>
        <taxon>Agaricomycetes</taxon>
        <taxon>Agaricomycetidae</taxon>
        <taxon>Agaricales</taxon>
        <taxon>Tricholomatineae</taxon>
        <taxon>Lyophyllaceae</taxon>
        <taxon>Tricholomella</taxon>
    </lineage>
</organism>
<dbReference type="Pfam" id="PF14214">
    <property type="entry name" value="Helitron_like_N"/>
    <property type="match status" value="1"/>
</dbReference>
<evidence type="ECO:0000259" key="2">
    <source>
        <dbReference type="Pfam" id="PF20209"/>
    </source>
</evidence>
<proteinExistence type="predicted"/>
<feature type="domain" description="DUF6570" evidence="2">
    <location>
        <begin position="4"/>
        <end position="44"/>
    </location>
</feature>
<evidence type="ECO:0008006" key="5">
    <source>
        <dbReference type="Google" id="ProtNLM"/>
    </source>
</evidence>
<dbReference type="Pfam" id="PF20209">
    <property type="entry name" value="DUF6570"/>
    <property type="match status" value="1"/>
</dbReference>
<accession>A0A8H5GYQ6</accession>
<feature type="domain" description="Helitron helicase-like" evidence="1">
    <location>
        <begin position="168"/>
        <end position="356"/>
    </location>
</feature>
<sequence length="422" mass="47424">MIPTDEDYQRAPVLVRRRAVRDALEWLILNHFDYSDVAISDENLSKYPEDSPPVSVVYKQSDTNKIAEAMSVHDNGDEEGIDSGEVPFIVHGLMGDQLGTKSVESLKGIALKHWNSGGKALRVGHSGKMESIYNNPDLYPQMFPWLFPYGLGGIGSTSLSDSAHKKQLLMYHDKRFQKDLAFPFAAFSHQQVKASATGGYLLADKANFQEITDRLLDVDQNVLADIAKRMERGDVVKPETEEEKRCFQVIRDLDHVGGKVNGSVTSKKFMRNEIWSLVANQDEKFKPILRTDDQRFRLIAQNPVAAARFFDFMVKLFIKHVLGFGSDHPGLYGETSAYYGTVEQQGRLTLHLHLLLWIRNGLTPDEARKAIMDPTSPFQRELVQYLEAVHQGEFTTGTLDEVREAVSAASQKNALPVIAVKN</sequence>
<dbReference type="InterPro" id="IPR025476">
    <property type="entry name" value="Helitron_helicase-like"/>
</dbReference>
<dbReference type="EMBL" id="JAACJP010000039">
    <property type="protein sequence ID" value="KAF5373412.1"/>
    <property type="molecule type" value="Genomic_DNA"/>
</dbReference>
<keyword evidence="4" id="KW-1185">Reference proteome</keyword>
<evidence type="ECO:0000259" key="1">
    <source>
        <dbReference type="Pfam" id="PF14214"/>
    </source>
</evidence>
<dbReference type="Proteomes" id="UP000565441">
    <property type="component" value="Unassembled WGS sequence"/>
</dbReference>
<protein>
    <recommendedName>
        <fullName evidence="5">Helitron helicase-like domain-containing protein</fullName>
    </recommendedName>
</protein>
<comment type="caution">
    <text evidence="3">The sequence shown here is derived from an EMBL/GenBank/DDBJ whole genome shotgun (WGS) entry which is preliminary data.</text>
</comment>